<dbReference type="EMBL" id="JAKLTR010000020">
    <property type="protein sequence ID" value="MCG2617343.1"/>
    <property type="molecule type" value="Genomic_DNA"/>
</dbReference>
<sequence length="148" mass="17193">MKYIIFLAIISLAFSCISTRQAATPVAANTDTIPSLIKGDFADDYDIRYTLTDSLFTQYPQARYHILKWNTKEQYFVARNDTANPSEKGLYSRIDYMYFQNMEPWHWGFCLTVYNAPSDSLAEVQAIADRKNPRKGCNGYPFSRMKRR</sequence>
<keyword evidence="3" id="KW-1185">Reference proteome</keyword>
<protein>
    <submittedName>
        <fullName evidence="2">Uncharacterized protein</fullName>
    </submittedName>
</protein>
<feature type="signal peptide" evidence="1">
    <location>
        <begin position="1"/>
        <end position="22"/>
    </location>
</feature>
<evidence type="ECO:0000313" key="2">
    <source>
        <dbReference type="EMBL" id="MCG2617343.1"/>
    </source>
</evidence>
<accession>A0ABS9KYF9</accession>
<organism evidence="2 3">
    <name type="scientific">Terrimonas ginsenosidimutans</name>
    <dbReference type="NCBI Taxonomy" id="2908004"/>
    <lineage>
        <taxon>Bacteria</taxon>
        <taxon>Pseudomonadati</taxon>
        <taxon>Bacteroidota</taxon>
        <taxon>Chitinophagia</taxon>
        <taxon>Chitinophagales</taxon>
        <taxon>Chitinophagaceae</taxon>
        <taxon>Terrimonas</taxon>
    </lineage>
</organism>
<proteinExistence type="predicted"/>
<evidence type="ECO:0000256" key="1">
    <source>
        <dbReference type="SAM" id="SignalP"/>
    </source>
</evidence>
<gene>
    <name evidence="2" type="ORF">LZZ85_23805</name>
</gene>
<feature type="chain" id="PRO_5046428150" evidence="1">
    <location>
        <begin position="23"/>
        <end position="148"/>
    </location>
</feature>
<dbReference type="RefSeq" id="WP_237876018.1">
    <property type="nucleotide sequence ID" value="NZ_JAKLTR010000020.1"/>
</dbReference>
<evidence type="ECO:0000313" key="3">
    <source>
        <dbReference type="Proteomes" id="UP001165367"/>
    </source>
</evidence>
<dbReference type="PROSITE" id="PS51257">
    <property type="entry name" value="PROKAR_LIPOPROTEIN"/>
    <property type="match status" value="1"/>
</dbReference>
<reference evidence="2" key="1">
    <citation type="submission" date="2022-01" db="EMBL/GenBank/DDBJ databases">
        <authorList>
            <person name="Jo J.-H."/>
            <person name="Im W.-T."/>
        </authorList>
    </citation>
    <scope>NUCLEOTIDE SEQUENCE</scope>
    <source>
        <strain evidence="2">NA20</strain>
    </source>
</reference>
<comment type="caution">
    <text evidence="2">The sequence shown here is derived from an EMBL/GenBank/DDBJ whole genome shotgun (WGS) entry which is preliminary data.</text>
</comment>
<keyword evidence="1" id="KW-0732">Signal</keyword>
<name>A0ABS9KYF9_9BACT</name>
<dbReference type="Proteomes" id="UP001165367">
    <property type="component" value="Unassembled WGS sequence"/>
</dbReference>